<dbReference type="AlphaFoldDB" id="A0A645EU74"/>
<comment type="caution">
    <text evidence="1">The sequence shown here is derived from an EMBL/GenBank/DDBJ whole genome shotgun (WGS) entry which is preliminary data.</text>
</comment>
<sequence length="82" mass="9425">MTIDLALIVVVLQRVLRPHLKGINGNGFPFNQIQLFKQKYKLAKDCPELFGIVFTEICNGFIRGYYFPQQPTGFDIEFGFPL</sequence>
<reference evidence="1" key="1">
    <citation type="submission" date="2019-08" db="EMBL/GenBank/DDBJ databases">
        <authorList>
            <person name="Kucharzyk K."/>
            <person name="Murdoch R.W."/>
            <person name="Higgins S."/>
            <person name="Loffler F."/>
        </authorList>
    </citation>
    <scope>NUCLEOTIDE SEQUENCE</scope>
</reference>
<name>A0A645EU74_9ZZZZ</name>
<organism evidence="1">
    <name type="scientific">bioreactor metagenome</name>
    <dbReference type="NCBI Taxonomy" id="1076179"/>
    <lineage>
        <taxon>unclassified sequences</taxon>
        <taxon>metagenomes</taxon>
        <taxon>ecological metagenomes</taxon>
    </lineage>
</organism>
<dbReference type="EMBL" id="VSSQ01050905">
    <property type="protein sequence ID" value="MPN04990.1"/>
    <property type="molecule type" value="Genomic_DNA"/>
</dbReference>
<evidence type="ECO:0000313" key="1">
    <source>
        <dbReference type="EMBL" id="MPN04990.1"/>
    </source>
</evidence>
<protein>
    <submittedName>
        <fullName evidence="1">Uncharacterized protein</fullName>
    </submittedName>
</protein>
<proteinExistence type="predicted"/>
<accession>A0A645EU74</accession>
<gene>
    <name evidence="1" type="ORF">SDC9_152239</name>
</gene>